<accession>A0A9Q1C0R0</accession>
<feature type="region of interest" description="Disordered" evidence="1">
    <location>
        <begin position="1"/>
        <end position="52"/>
    </location>
</feature>
<feature type="compositionally biased region" description="Low complexity" evidence="1">
    <location>
        <begin position="311"/>
        <end position="323"/>
    </location>
</feature>
<keyword evidence="2" id="KW-0472">Membrane</keyword>
<dbReference type="Proteomes" id="UP001152320">
    <property type="component" value="Chromosome 9"/>
</dbReference>
<evidence type="ECO:0000256" key="2">
    <source>
        <dbReference type="SAM" id="Phobius"/>
    </source>
</evidence>
<feature type="compositionally biased region" description="Basic and acidic residues" evidence="1">
    <location>
        <begin position="283"/>
        <end position="295"/>
    </location>
</feature>
<proteinExistence type="predicted"/>
<name>A0A9Q1C0R0_HOLLE</name>
<feature type="transmembrane region" description="Helical" evidence="2">
    <location>
        <begin position="117"/>
        <end position="142"/>
    </location>
</feature>
<gene>
    <name evidence="3" type="ORF">HOLleu_20028</name>
</gene>
<feature type="compositionally biased region" description="Polar residues" evidence="1">
    <location>
        <begin position="336"/>
        <end position="351"/>
    </location>
</feature>
<feature type="compositionally biased region" description="Polar residues" evidence="1">
    <location>
        <begin position="365"/>
        <end position="379"/>
    </location>
</feature>
<evidence type="ECO:0000256" key="1">
    <source>
        <dbReference type="SAM" id="MobiDB-lite"/>
    </source>
</evidence>
<organism evidence="3 4">
    <name type="scientific">Holothuria leucospilota</name>
    <name type="common">Black long sea cucumber</name>
    <name type="synonym">Mertensiothuria leucospilota</name>
    <dbReference type="NCBI Taxonomy" id="206669"/>
    <lineage>
        <taxon>Eukaryota</taxon>
        <taxon>Metazoa</taxon>
        <taxon>Echinodermata</taxon>
        <taxon>Eleutherozoa</taxon>
        <taxon>Echinozoa</taxon>
        <taxon>Holothuroidea</taxon>
        <taxon>Aspidochirotacea</taxon>
        <taxon>Aspidochirotida</taxon>
        <taxon>Holothuriidae</taxon>
        <taxon>Holothuria</taxon>
    </lineage>
</organism>
<reference evidence="3" key="1">
    <citation type="submission" date="2021-10" db="EMBL/GenBank/DDBJ databases">
        <title>Tropical sea cucumber genome reveals ecological adaptation and Cuvierian tubules defense mechanism.</title>
        <authorList>
            <person name="Chen T."/>
        </authorList>
    </citation>
    <scope>NUCLEOTIDE SEQUENCE</scope>
    <source>
        <strain evidence="3">Nanhai2018</strain>
        <tissue evidence="3">Muscle</tissue>
    </source>
</reference>
<feature type="region of interest" description="Disordered" evidence="1">
    <location>
        <begin position="268"/>
        <end position="379"/>
    </location>
</feature>
<evidence type="ECO:0000313" key="3">
    <source>
        <dbReference type="EMBL" id="KAJ8036143.1"/>
    </source>
</evidence>
<feature type="region of interest" description="Disordered" evidence="1">
    <location>
        <begin position="395"/>
        <end position="417"/>
    </location>
</feature>
<sequence>MGPRKRRRSSSEAMDSADDFGTLSSNKEEEETTPTSKGTGFPGITKEEKMSGSVSITSTIGATTKLPSGRITSPFFGDSLLTSTDLSSSATRINDDGDVSSVTAYNERSSQQANNMAALAVILPLVLVLFAVLLFATFIFIWRKILKGQAVKQDSVKSDNNEVIQEVGKVKDKLKDTSSVQPSVASSMNYYTDLGSDQKRREGALANKNNAVEEAQYAEVDENPLPVLKDSTPQEGNLSQPVNSKLGPKESHEYKEAVVQVTLSNDEYEEAKFEGTESNQGYEEAKDEGKQDDQGYMRSKVTAPFYHTLDPDTPSDSSYTSVSINKQDGGYDTLNREQTPSKPQSKTNSDYDLTERIGKGDVSFEPSNQIGGDYSVTGSRSANISAYDMLDRERRNHEADIVSPNEYNILQPQARDK</sequence>
<feature type="compositionally biased region" description="Polar residues" evidence="1">
    <location>
        <begin position="231"/>
        <end position="243"/>
    </location>
</feature>
<evidence type="ECO:0000313" key="4">
    <source>
        <dbReference type="Proteomes" id="UP001152320"/>
    </source>
</evidence>
<keyword evidence="2" id="KW-1133">Transmembrane helix</keyword>
<keyword evidence="4" id="KW-1185">Reference proteome</keyword>
<feature type="region of interest" description="Disordered" evidence="1">
    <location>
        <begin position="209"/>
        <end position="251"/>
    </location>
</feature>
<protein>
    <submittedName>
        <fullName evidence="3">Uncharacterized protein</fullName>
    </submittedName>
</protein>
<keyword evidence="2" id="KW-0812">Transmembrane</keyword>
<comment type="caution">
    <text evidence="3">The sequence shown here is derived from an EMBL/GenBank/DDBJ whole genome shotgun (WGS) entry which is preliminary data.</text>
</comment>
<dbReference type="AlphaFoldDB" id="A0A9Q1C0R0"/>
<dbReference type="EMBL" id="JAIZAY010000009">
    <property type="protein sequence ID" value="KAJ8036143.1"/>
    <property type="molecule type" value="Genomic_DNA"/>
</dbReference>